<evidence type="ECO:0000313" key="2">
    <source>
        <dbReference type="EMBL" id="KAJ7222272.1"/>
    </source>
</evidence>
<organism evidence="2 3">
    <name type="scientific">Mycena pura</name>
    <dbReference type="NCBI Taxonomy" id="153505"/>
    <lineage>
        <taxon>Eukaryota</taxon>
        <taxon>Fungi</taxon>
        <taxon>Dikarya</taxon>
        <taxon>Basidiomycota</taxon>
        <taxon>Agaricomycotina</taxon>
        <taxon>Agaricomycetes</taxon>
        <taxon>Agaricomycetidae</taxon>
        <taxon>Agaricales</taxon>
        <taxon>Marasmiineae</taxon>
        <taxon>Mycenaceae</taxon>
        <taxon>Mycena</taxon>
    </lineage>
</organism>
<gene>
    <name evidence="2" type="ORF">GGX14DRAFT_428361</name>
</gene>
<feature type="compositionally biased region" description="Basic and acidic residues" evidence="1">
    <location>
        <begin position="284"/>
        <end position="297"/>
    </location>
</feature>
<reference evidence="2" key="1">
    <citation type="submission" date="2023-03" db="EMBL/GenBank/DDBJ databases">
        <title>Massive genome expansion in bonnet fungi (Mycena s.s.) driven by repeated elements and novel gene families across ecological guilds.</title>
        <authorList>
            <consortium name="Lawrence Berkeley National Laboratory"/>
            <person name="Harder C.B."/>
            <person name="Miyauchi S."/>
            <person name="Viragh M."/>
            <person name="Kuo A."/>
            <person name="Thoen E."/>
            <person name="Andreopoulos B."/>
            <person name="Lu D."/>
            <person name="Skrede I."/>
            <person name="Drula E."/>
            <person name="Henrissat B."/>
            <person name="Morin E."/>
            <person name="Kohler A."/>
            <person name="Barry K."/>
            <person name="LaButti K."/>
            <person name="Morin E."/>
            <person name="Salamov A."/>
            <person name="Lipzen A."/>
            <person name="Mereny Z."/>
            <person name="Hegedus B."/>
            <person name="Baldrian P."/>
            <person name="Stursova M."/>
            <person name="Weitz H."/>
            <person name="Taylor A."/>
            <person name="Grigoriev I.V."/>
            <person name="Nagy L.G."/>
            <person name="Martin F."/>
            <person name="Kauserud H."/>
        </authorList>
    </citation>
    <scope>NUCLEOTIDE SEQUENCE</scope>
    <source>
        <strain evidence="2">9144</strain>
    </source>
</reference>
<proteinExistence type="predicted"/>
<dbReference type="Proteomes" id="UP001219525">
    <property type="component" value="Unassembled WGS sequence"/>
</dbReference>
<feature type="compositionally biased region" description="Basic residues" evidence="1">
    <location>
        <begin position="227"/>
        <end position="244"/>
    </location>
</feature>
<feature type="region of interest" description="Disordered" evidence="1">
    <location>
        <begin position="116"/>
        <end position="297"/>
    </location>
</feature>
<sequence>MPNSLQDITARFVSPNPPTPAARPRRKPKIPGGALGVKLRLRTAATTSRANATIFPSSLPPSSPPFASSSMRGPPVFNSEDEVAREMYAGEDNCAPARLSDPFGFFAVEVKLKAARAAHPPPPPLVVPPFASRGTVMPATPHKRKPGVSSHGADHFSPATASLPSSPSPMKGASVPVPNDAPEMAQDPMCRELFPARSDRNDDPPSSKRPRTSLDASEPPTPPQRSTRTRTPKQGVKLRTKGKAKNSDTDDENKKLHETSLPQRRSAARETPEACPKGTGTDESQEHHRRDDDERVAAERQARIEYFKKLQDYSFEKENVYVI</sequence>
<comment type="caution">
    <text evidence="2">The sequence shown here is derived from an EMBL/GenBank/DDBJ whole genome shotgun (WGS) entry which is preliminary data.</text>
</comment>
<dbReference type="AlphaFoldDB" id="A0AAD6YKR6"/>
<feature type="compositionally biased region" description="Low complexity" evidence="1">
    <location>
        <begin position="48"/>
        <end position="57"/>
    </location>
</feature>
<protein>
    <submittedName>
        <fullName evidence="2">Uncharacterized protein</fullName>
    </submittedName>
</protein>
<accession>A0AAD6YKR6</accession>
<feature type="region of interest" description="Disordered" evidence="1">
    <location>
        <begin position="48"/>
        <end position="77"/>
    </location>
</feature>
<feature type="compositionally biased region" description="Low complexity" evidence="1">
    <location>
        <begin position="157"/>
        <end position="169"/>
    </location>
</feature>
<feature type="compositionally biased region" description="Basic and acidic residues" evidence="1">
    <location>
        <begin position="197"/>
        <end position="206"/>
    </location>
</feature>
<feature type="compositionally biased region" description="Basic and acidic residues" evidence="1">
    <location>
        <begin position="245"/>
        <end position="258"/>
    </location>
</feature>
<dbReference type="EMBL" id="JARJCW010000007">
    <property type="protein sequence ID" value="KAJ7222272.1"/>
    <property type="molecule type" value="Genomic_DNA"/>
</dbReference>
<evidence type="ECO:0000256" key="1">
    <source>
        <dbReference type="SAM" id="MobiDB-lite"/>
    </source>
</evidence>
<keyword evidence="3" id="KW-1185">Reference proteome</keyword>
<feature type="region of interest" description="Disordered" evidence="1">
    <location>
        <begin position="1"/>
        <end position="36"/>
    </location>
</feature>
<evidence type="ECO:0000313" key="3">
    <source>
        <dbReference type="Proteomes" id="UP001219525"/>
    </source>
</evidence>
<name>A0AAD6YKR6_9AGAR</name>